<dbReference type="PANTHER" id="PTHR43132:SF6">
    <property type="entry name" value="HTH-TYPE TRANSCRIPTIONAL REPRESSOR CZRA"/>
    <property type="match status" value="1"/>
</dbReference>
<dbReference type="SUPFAM" id="SSF46785">
    <property type="entry name" value="Winged helix' DNA-binding domain"/>
    <property type="match status" value="1"/>
</dbReference>
<organism evidence="5 6">
    <name type="scientific">Heyndrickxia acidicola</name>
    <dbReference type="NCBI Taxonomy" id="209389"/>
    <lineage>
        <taxon>Bacteria</taxon>
        <taxon>Bacillati</taxon>
        <taxon>Bacillota</taxon>
        <taxon>Bacilli</taxon>
        <taxon>Bacillales</taxon>
        <taxon>Bacillaceae</taxon>
        <taxon>Heyndrickxia</taxon>
    </lineage>
</organism>
<reference evidence="5 6" key="1">
    <citation type="submission" date="2023-03" db="EMBL/GenBank/DDBJ databases">
        <title>Bacillus Genome Sequencing.</title>
        <authorList>
            <person name="Dunlap C."/>
        </authorList>
    </citation>
    <scope>NUCLEOTIDE SEQUENCE [LARGE SCALE GENOMIC DNA]</scope>
    <source>
        <strain evidence="5 6">B-23453</strain>
    </source>
</reference>
<dbReference type="SMART" id="SM00418">
    <property type="entry name" value="HTH_ARSR"/>
    <property type="match status" value="1"/>
</dbReference>
<dbReference type="Proteomes" id="UP001341444">
    <property type="component" value="Unassembled WGS sequence"/>
</dbReference>
<dbReference type="Pfam" id="PF01022">
    <property type="entry name" value="HTH_5"/>
    <property type="match status" value="1"/>
</dbReference>
<keyword evidence="1" id="KW-0805">Transcription regulation</keyword>
<comment type="caution">
    <text evidence="5">The sequence shown here is derived from an EMBL/GenBank/DDBJ whole genome shotgun (WGS) entry which is preliminary data.</text>
</comment>
<evidence type="ECO:0000256" key="2">
    <source>
        <dbReference type="ARBA" id="ARBA00023125"/>
    </source>
</evidence>
<sequence>MFQKKEGNIPKPSEIKNINEETLFMVTQTFKALSDTTRIRILYLLSQKECSVNEIAECLGLHQSTVSHQLSFLKNLRLVKFRRSGSTVYYSHDDKHILDLMRQAINHSCHV</sequence>
<proteinExistence type="predicted"/>
<gene>
    <name evidence="5" type="ORF">P4T90_14945</name>
</gene>
<evidence type="ECO:0000256" key="1">
    <source>
        <dbReference type="ARBA" id="ARBA00023015"/>
    </source>
</evidence>
<dbReference type="PROSITE" id="PS50987">
    <property type="entry name" value="HTH_ARSR_2"/>
    <property type="match status" value="1"/>
</dbReference>
<dbReference type="PANTHER" id="PTHR43132">
    <property type="entry name" value="ARSENICAL RESISTANCE OPERON REPRESSOR ARSR-RELATED"/>
    <property type="match status" value="1"/>
</dbReference>
<dbReference type="CDD" id="cd00090">
    <property type="entry name" value="HTH_ARSR"/>
    <property type="match status" value="1"/>
</dbReference>
<dbReference type="InterPro" id="IPR001845">
    <property type="entry name" value="HTH_ArsR_DNA-bd_dom"/>
</dbReference>
<dbReference type="EMBL" id="JARMAB010000021">
    <property type="protein sequence ID" value="MED1204343.1"/>
    <property type="molecule type" value="Genomic_DNA"/>
</dbReference>
<dbReference type="InterPro" id="IPR036390">
    <property type="entry name" value="WH_DNA-bd_sf"/>
</dbReference>
<dbReference type="Gene3D" id="1.10.10.10">
    <property type="entry name" value="Winged helix-like DNA-binding domain superfamily/Winged helix DNA-binding domain"/>
    <property type="match status" value="1"/>
</dbReference>
<dbReference type="RefSeq" id="WP_066265063.1">
    <property type="nucleotide sequence ID" value="NZ_JARMAB010000021.1"/>
</dbReference>
<evidence type="ECO:0000313" key="6">
    <source>
        <dbReference type="Proteomes" id="UP001341444"/>
    </source>
</evidence>
<name>A0ABU6ML26_9BACI</name>
<keyword evidence="2" id="KW-0238">DNA-binding</keyword>
<accession>A0ABU6ML26</accession>
<dbReference type="NCBIfam" id="NF033788">
    <property type="entry name" value="HTH_metalloreg"/>
    <property type="match status" value="1"/>
</dbReference>
<evidence type="ECO:0000259" key="4">
    <source>
        <dbReference type="PROSITE" id="PS50987"/>
    </source>
</evidence>
<evidence type="ECO:0000313" key="5">
    <source>
        <dbReference type="EMBL" id="MED1204343.1"/>
    </source>
</evidence>
<dbReference type="InterPro" id="IPR036388">
    <property type="entry name" value="WH-like_DNA-bd_sf"/>
</dbReference>
<keyword evidence="3" id="KW-0804">Transcription</keyword>
<protein>
    <submittedName>
        <fullName evidence="5">Metalloregulator ArsR/SmtB family transcription factor</fullName>
    </submittedName>
</protein>
<keyword evidence="6" id="KW-1185">Reference proteome</keyword>
<dbReference type="InterPro" id="IPR051011">
    <property type="entry name" value="Metal_resp_trans_reg"/>
</dbReference>
<dbReference type="InterPro" id="IPR011991">
    <property type="entry name" value="ArsR-like_HTH"/>
</dbReference>
<dbReference type="PRINTS" id="PR00778">
    <property type="entry name" value="HTHARSR"/>
</dbReference>
<evidence type="ECO:0000256" key="3">
    <source>
        <dbReference type="ARBA" id="ARBA00023163"/>
    </source>
</evidence>
<feature type="domain" description="HTH arsR-type" evidence="4">
    <location>
        <begin position="18"/>
        <end position="111"/>
    </location>
</feature>